<accession>A0A8T0VEY2</accession>
<dbReference type="SUPFAM" id="SSF56219">
    <property type="entry name" value="DNase I-like"/>
    <property type="match status" value="1"/>
</dbReference>
<dbReference type="PANTHER" id="PTHR23227">
    <property type="entry name" value="BUCENTAUR RELATED"/>
    <property type="match status" value="1"/>
</dbReference>
<sequence length="302" mass="33976">MDLKHTRNSLGRNPLSDALHRNPGVGASYRDLGTMISEQGSDHHLNGALHLRPGVVKNEQGSSHFPRRVRRVRKLAEPTRIRISSWNIGSLTGKLRELVDAAIRRRVNILCVQETKWKGQKAKEVEDTGFKLWYTGATPDRNGVGILIDRSLKDGVVEVRRQGDRIILIRLVVGDSVLNVISAYAPQVGLSESTKMHEKLFIGDLNGHVGATNVGFERVHGGFGYANTVFKKRKSHLVTFRSGQHSSQIDFILARREDRRDCLDCKVIPGECVVPQHKLVVADFRLRVRVHRDKRAKIARTK</sequence>
<dbReference type="GO" id="GO:0003824">
    <property type="term" value="F:catalytic activity"/>
    <property type="evidence" value="ECO:0007669"/>
    <property type="project" value="InterPro"/>
</dbReference>
<dbReference type="InterPro" id="IPR036691">
    <property type="entry name" value="Endo/exonu/phosph_ase_sf"/>
</dbReference>
<reference evidence="2" key="1">
    <citation type="submission" date="2020-05" db="EMBL/GenBank/DDBJ databases">
        <title>WGS assembly of Panicum virgatum.</title>
        <authorList>
            <person name="Lovell J.T."/>
            <person name="Jenkins J."/>
            <person name="Shu S."/>
            <person name="Juenger T.E."/>
            <person name="Schmutz J."/>
        </authorList>
    </citation>
    <scope>NUCLEOTIDE SEQUENCE</scope>
    <source>
        <strain evidence="2">AP13</strain>
    </source>
</reference>
<dbReference type="EMBL" id="CM029040">
    <property type="protein sequence ID" value="KAG2633770.1"/>
    <property type="molecule type" value="Genomic_DNA"/>
</dbReference>
<protein>
    <recommendedName>
        <fullName evidence="4">Endonuclease/exonuclease/phosphatase domain-containing protein</fullName>
    </recommendedName>
</protein>
<dbReference type="InterPro" id="IPR027124">
    <property type="entry name" value="Swc5/CFDP1/2"/>
</dbReference>
<evidence type="ECO:0000313" key="2">
    <source>
        <dbReference type="EMBL" id="KAG2633770.1"/>
    </source>
</evidence>
<dbReference type="PANTHER" id="PTHR23227:SF67">
    <property type="entry name" value="CRANIOFACIAL DEVELOPMENT PROTEIN 2-LIKE"/>
    <property type="match status" value="1"/>
</dbReference>
<gene>
    <name evidence="2" type="ORF">PVAP13_2NG296503</name>
</gene>
<evidence type="ECO:0000256" key="1">
    <source>
        <dbReference type="SAM" id="MobiDB-lite"/>
    </source>
</evidence>
<name>A0A8T0VEY2_PANVG</name>
<feature type="region of interest" description="Disordered" evidence="1">
    <location>
        <begin position="1"/>
        <end position="23"/>
    </location>
</feature>
<dbReference type="Proteomes" id="UP000823388">
    <property type="component" value="Chromosome 2N"/>
</dbReference>
<comment type="caution">
    <text evidence="2">The sequence shown here is derived from an EMBL/GenBank/DDBJ whole genome shotgun (WGS) entry which is preliminary data.</text>
</comment>
<evidence type="ECO:0008006" key="4">
    <source>
        <dbReference type="Google" id="ProtNLM"/>
    </source>
</evidence>
<dbReference type="Gene3D" id="3.60.10.10">
    <property type="entry name" value="Endonuclease/exonuclease/phosphatase"/>
    <property type="match status" value="1"/>
</dbReference>
<dbReference type="AlphaFoldDB" id="A0A8T0VEY2"/>
<evidence type="ECO:0000313" key="3">
    <source>
        <dbReference type="Proteomes" id="UP000823388"/>
    </source>
</evidence>
<keyword evidence="3" id="KW-1185">Reference proteome</keyword>
<proteinExistence type="predicted"/>
<organism evidence="2 3">
    <name type="scientific">Panicum virgatum</name>
    <name type="common">Blackwell switchgrass</name>
    <dbReference type="NCBI Taxonomy" id="38727"/>
    <lineage>
        <taxon>Eukaryota</taxon>
        <taxon>Viridiplantae</taxon>
        <taxon>Streptophyta</taxon>
        <taxon>Embryophyta</taxon>
        <taxon>Tracheophyta</taxon>
        <taxon>Spermatophyta</taxon>
        <taxon>Magnoliopsida</taxon>
        <taxon>Liliopsida</taxon>
        <taxon>Poales</taxon>
        <taxon>Poaceae</taxon>
        <taxon>PACMAD clade</taxon>
        <taxon>Panicoideae</taxon>
        <taxon>Panicodae</taxon>
        <taxon>Paniceae</taxon>
        <taxon>Panicinae</taxon>
        <taxon>Panicum</taxon>
        <taxon>Panicum sect. Hiantes</taxon>
    </lineage>
</organism>